<sequence>MASTVSDGSESAARVRRAQRGLTGVLLRDVRALRRLIVPSRLQSSVSEWIAALIGVVGRYGETAATVAADFYEAERAAAGVRGTFTVPLAGAPPDEQVEASLRWAAKDLWPRDAQAATVAQREPLTVRLEAVQVKAEGAVQKLVSDQGRATVRQAVRRDREAVAYARAAALGGCSFCKLLASRGAVFKDARAAGREADARFSGDASAVKFHDNCHCGIIPVFRGQRFELSAHAAEWDRLYQEYAAGRPGDQLRLFRRALAEHDSNPLPGSD</sequence>
<dbReference type="Pfam" id="PF25310">
    <property type="entry name" value="VG15"/>
    <property type="match status" value="1"/>
</dbReference>
<evidence type="ECO:0000313" key="2">
    <source>
        <dbReference type="Proteomes" id="UP000186455"/>
    </source>
</evidence>
<gene>
    <name evidence="1" type="ORF">AB852_28480</name>
</gene>
<protein>
    <recommendedName>
        <fullName evidence="3">Capsid maturation protease</fullName>
    </recommendedName>
</protein>
<name>A0A1Q4V120_9ACTN</name>
<dbReference type="EMBL" id="LFBV01000009">
    <property type="protein sequence ID" value="OKH91496.1"/>
    <property type="molecule type" value="Genomic_DNA"/>
</dbReference>
<dbReference type="InterPro" id="IPR057369">
    <property type="entry name" value="VG15"/>
</dbReference>
<comment type="caution">
    <text evidence="1">The sequence shown here is derived from an EMBL/GenBank/DDBJ whole genome shotgun (WGS) entry which is preliminary data.</text>
</comment>
<dbReference type="STRING" id="1048205.AB852_28480"/>
<proteinExistence type="predicted"/>
<keyword evidence="2" id="KW-1185">Reference proteome</keyword>
<accession>A0A1Q4V120</accession>
<reference evidence="1 2" key="1">
    <citation type="submission" date="2015-06" db="EMBL/GenBank/DDBJ databases">
        <title>Cloning and characterization of the uncialamcin biosynthetic gene cluster.</title>
        <authorList>
            <person name="Yan X."/>
            <person name="Huang T."/>
            <person name="Ge H."/>
            <person name="Shen B."/>
        </authorList>
    </citation>
    <scope>NUCLEOTIDE SEQUENCE [LARGE SCALE GENOMIC DNA]</scope>
    <source>
        <strain evidence="1 2">DCA2648</strain>
    </source>
</reference>
<dbReference type="AlphaFoldDB" id="A0A1Q4V120"/>
<dbReference type="RefSeq" id="WP_073793183.1">
    <property type="nucleotide sequence ID" value="NZ_LFBV01000009.1"/>
</dbReference>
<evidence type="ECO:0000313" key="1">
    <source>
        <dbReference type="EMBL" id="OKH91496.1"/>
    </source>
</evidence>
<organism evidence="1 2">
    <name type="scientific">Streptomyces uncialis</name>
    <dbReference type="NCBI Taxonomy" id="1048205"/>
    <lineage>
        <taxon>Bacteria</taxon>
        <taxon>Bacillati</taxon>
        <taxon>Actinomycetota</taxon>
        <taxon>Actinomycetes</taxon>
        <taxon>Kitasatosporales</taxon>
        <taxon>Streptomycetaceae</taxon>
        <taxon>Streptomyces</taxon>
    </lineage>
</organism>
<dbReference type="Proteomes" id="UP000186455">
    <property type="component" value="Unassembled WGS sequence"/>
</dbReference>
<evidence type="ECO:0008006" key="3">
    <source>
        <dbReference type="Google" id="ProtNLM"/>
    </source>
</evidence>